<dbReference type="Gene3D" id="1.10.10.10">
    <property type="entry name" value="Winged helix-like DNA-binding domain superfamily/Winged helix DNA-binding domain"/>
    <property type="match status" value="1"/>
</dbReference>
<dbReference type="SUPFAM" id="SSF88659">
    <property type="entry name" value="Sigma3 and sigma4 domains of RNA polymerase sigma factors"/>
    <property type="match status" value="1"/>
</dbReference>
<comment type="function">
    <text evidence="2">Might take part in the signal recognition particle (SRP) pathway. This is inferred from the conservation of its genetic proximity to ftsY/ffh. May be a regulatory protein.</text>
</comment>
<reference evidence="3 4" key="1">
    <citation type="submission" date="2018-06" db="EMBL/GenBank/DDBJ databases">
        <title>Genomic Encyclopedia of Archaeal and Bacterial Type Strains, Phase II (KMG-II): from individual species to whole genera.</title>
        <authorList>
            <person name="Goeker M."/>
        </authorList>
    </citation>
    <scope>NUCLEOTIDE SEQUENCE [LARGE SCALE GENOMIC DNA]</scope>
    <source>
        <strain evidence="3 4">ATCC 51348</strain>
    </source>
</reference>
<name>A0A2W7GTE1_9BACT</name>
<dbReference type="AlphaFoldDB" id="A0A2W7GTE1"/>
<dbReference type="OrthoDB" id="404035at2"/>
<gene>
    <name evidence="3" type="ORF">BCF89_10318</name>
</gene>
<dbReference type="EMBL" id="QKUB01000003">
    <property type="protein sequence ID" value="PZW00559.1"/>
    <property type="molecule type" value="Genomic_DNA"/>
</dbReference>
<dbReference type="Pfam" id="PF04297">
    <property type="entry name" value="UPF0122"/>
    <property type="match status" value="1"/>
</dbReference>
<dbReference type="InterPro" id="IPR013324">
    <property type="entry name" value="RNA_pol_sigma_r3/r4-like"/>
</dbReference>
<accession>A0A2W7GTE1</accession>
<dbReference type="InterPro" id="IPR007394">
    <property type="entry name" value="UPF0122"/>
</dbReference>
<proteinExistence type="inferred from homology"/>
<evidence type="ECO:0000313" key="4">
    <source>
        <dbReference type="Proteomes" id="UP000249646"/>
    </source>
</evidence>
<evidence type="ECO:0000256" key="2">
    <source>
        <dbReference type="ARBA" id="ARBA00024764"/>
    </source>
</evidence>
<dbReference type="InterPro" id="IPR036388">
    <property type="entry name" value="WH-like_DNA-bd_sf"/>
</dbReference>
<comment type="similarity">
    <text evidence="1">Belongs to the UPF0122 family.</text>
</comment>
<evidence type="ECO:0000313" key="3">
    <source>
        <dbReference type="EMBL" id="PZW00559.1"/>
    </source>
</evidence>
<sequence>MQDFEERDKLIKLFEKYGALLAQSQKQALYLYLFEDLSFQEIANELAMTRSGAYDAMKKGKEKLFLLDKKINDKSL</sequence>
<protein>
    <submittedName>
        <fullName evidence="3">Uncharacterized protein</fullName>
    </submittedName>
</protein>
<comment type="caution">
    <text evidence="3">The sequence shown here is derived from an EMBL/GenBank/DDBJ whole genome shotgun (WGS) entry which is preliminary data.</text>
</comment>
<dbReference type="RefSeq" id="WP_111518357.1">
    <property type="nucleotide sequence ID" value="NZ_QKUB01000003.1"/>
</dbReference>
<evidence type="ECO:0000256" key="1">
    <source>
        <dbReference type="ARBA" id="ARBA00008720"/>
    </source>
</evidence>
<organism evidence="3 4">
    <name type="scientific">Metamycoplasma auris</name>
    <dbReference type="NCBI Taxonomy" id="51363"/>
    <lineage>
        <taxon>Bacteria</taxon>
        <taxon>Bacillati</taxon>
        <taxon>Mycoplasmatota</taxon>
        <taxon>Mycoplasmoidales</taxon>
        <taxon>Metamycoplasmataceae</taxon>
        <taxon>Metamycoplasma</taxon>
    </lineage>
</organism>
<dbReference type="Proteomes" id="UP000249646">
    <property type="component" value="Unassembled WGS sequence"/>
</dbReference>
<keyword evidence="4" id="KW-1185">Reference proteome</keyword>